<accession>A0A0A5HYB6</accession>
<dbReference type="PANTHER" id="PTHR38032:SF1">
    <property type="entry name" value="RNA-BINDING PROTEIN KHPB N-TERMINAL DOMAIN-CONTAINING PROTEIN"/>
    <property type="match status" value="1"/>
</dbReference>
<dbReference type="Proteomes" id="UP000030403">
    <property type="component" value="Unassembled WGS sequence"/>
</dbReference>
<dbReference type="Pfam" id="PF03961">
    <property type="entry name" value="FapA"/>
    <property type="match status" value="1"/>
</dbReference>
<sequence length="463" mass="51334">MGRIDGFSDFFDVDLSKDKMTASLHLKQEYHLELSFDVQDLKDELYQYQIQSGWDEGSLALIASGLPEEGFPVVVARGELPQKGKDGEVHYVKELSTSLQRDDQEQINFRDVMRIPTVHEGDKLLEIKKPQQGTPGLNVCGEVVQPSPGKPVKLRAGTNVKWSAEDQSMYADINGQISLGEQVIHIYPEYEVTGDIDMSVGNLDFVGTIVIRGNVPSGYTIKAKGDVKVYGLVEGASIIADGSVHISEGVAATHKGGIYAGLDVRAGYLNQANVEAGRDILIENSIVHSQCVAREHIYCQNGNVIGGALSAGLTIEAKDIGNRMNTPTELYFGVNKKVYEKEKALESRKESLTDSLQKLELIGKKLRQKQQQSGTLSGQERVTLLRQRNSYQQSEQELKEIEATLTDLKQAYTELNETYLSVNGTLYTNTDVTFGKYKRKMNQTHKNVKVYYDNGEITVVSQS</sequence>
<comment type="caution">
    <text evidence="3">The sequence shown here is derived from an EMBL/GenBank/DDBJ whole genome shotgun (WGS) entry which is preliminary data.</text>
</comment>
<dbReference type="EMBL" id="AVPF01000019">
    <property type="protein sequence ID" value="KGX88612.1"/>
    <property type="molecule type" value="Genomic_DNA"/>
</dbReference>
<gene>
    <name evidence="3" type="ORF">N783_08260</name>
</gene>
<dbReference type="InterPro" id="IPR046866">
    <property type="entry name" value="FapA_N"/>
</dbReference>
<evidence type="ECO:0000256" key="1">
    <source>
        <dbReference type="SAM" id="Coils"/>
    </source>
</evidence>
<dbReference type="STRING" id="1385511.GCA_000425225_01066"/>
<dbReference type="InterPro" id="IPR005646">
    <property type="entry name" value="FapA"/>
</dbReference>
<organism evidence="3 4">
    <name type="scientific">Pontibacillus marinus BH030004 = DSM 16465</name>
    <dbReference type="NCBI Taxonomy" id="1385511"/>
    <lineage>
        <taxon>Bacteria</taxon>
        <taxon>Bacillati</taxon>
        <taxon>Bacillota</taxon>
        <taxon>Bacilli</taxon>
        <taxon>Bacillales</taxon>
        <taxon>Bacillaceae</taxon>
        <taxon>Pontibacillus</taxon>
    </lineage>
</organism>
<proteinExistence type="predicted"/>
<dbReference type="PANTHER" id="PTHR38032">
    <property type="entry name" value="POLYMERASE-RELATED"/>
    <property type="match status" value="1"/>
</dbReference>
<reference evidence="3 4" key="1">
    <citation type="submission" date="2013-08" db="EMBL/GenBank/DDBJ databases">
        <authorList>
            <person name="Huang J."/>
            <person name="Wang G."/>
        </authorList>
    </citation>
    <scope>NUCLEOTIDE SEQUENCE [LARGE SCALE GENOMIC DNA]</scope>
    <source>
        <strain evidence="3 4">BH030004</strain>
    </source>
</reference>
<name>A0A0A5HYB6_9BACI</name>
<dbReference type="InterPro" id="IPR046865">
    <property type="entry name" value="FapA_b_solenoid"/>
</dbReference>
<protein>
    <recommendedName>
        <fullName evidence="2">Flagellar Assembly Protein A N-terminal region domain-containing protein</fullName>
    </recommendedName>
</protein>
<dbReference type="Pfam" id="PF20250">
    <property type="entry name" value="FapA_N"/>
    <property type="match status" value="1"/>
</dbReference>
<dbReference type="RefSeq" id="WP_051255222.1">
    <property type="nucleotide sequence ID" value="NZ_AVPF01000019.1"/>
</dbReference>
<evidence type="ECO:0000313" key="4">
    <source>
        <dbReference type="Proteomes" id="UP000030403"/>
    </source>
</evidence>
<feature type="coiled-coil region" evidence="1">
    <location>
        <begin position="342"/>
        <end position="418"/>
    </location>
</feature>
<keyword evidence="4" id="KW-1185">Reference proteome</keyword>
<keyword evidence="1" id="KW-0175">Coiled coil</keyword>
<dbReference type="OrthoDB" id="9816426at2"/>
<evidence type="ECO:0000259" key="2">
    <source>
        <dbReference type="Pfam" id="PF20250"/>
    </source>
</evidence>
<feature type="domain" description="Flagellar Assembly Protein A N-terminal region" evidence="2">
    <location>
        <begin position="11"/>
        <end position="179"/>
    </location>
</feature>
<dbReference type="AlphaFoldDB" id="A0A0A5HYB6"/>
<evidence type="ECO:0000313" key="3">
    <source>
        <dbReference type="EMBL" id="KGX88612.1"/>
    </source>
</evidence>
<dbReference type="eggNOG" id="COG1315">
    <property type="taxonomic scope" value="Bacteria"/>
</dbReference>